<keyword evidence="4 6" id="KW-1133">Transmembrane helix</keyword>
<feature type="transmembrane region" description="Helical" evidence="6">
    <location>
        <begin position="12"/>
        <end position="30"/>
    </location>
</feature>
<evidence type="ECO:0000313" key="8">
    <source>
        <dbReference type="Proteomes" id="UP000030653"/>
    </source>
</evidence>
<evidence type="ECO:0000256" key="1">
    <source>
        <dbReference type="ARBA" id="ARBA00004141"/>
    </source>
</evidence>
<dbReference type="HOGENOM" id="CLU_000960_8_3_1"/>
<dbReference type="GO" id="GO:0022857">
    <property type="term" value="F:transmembrane transporter activity"/>
    <property type="evidence" value="ECO:0007669"/>
    <property type="project" value="TreeGrafter"/>
</dbReference>
<reference evidence="7 8" key="1">
    <citation type="journal article" date="2012" name="Science">
        <title>The Paleozoic origin of enzymatic lignin decomposition reconstructed from 31 fungal genomes.</title>
        <authorList>
            <person name="Floudas D."/>
            <person name="Binder M."/>
            <person name="Riley R."/>
            <person name="Barry K."/>
            <person name="Blanchette R.A."/>
            <person name="Henrissat B."/>
            <person name="Martinez A.T."/>
            <person name="Otillar R."/>
            <person name="Spatafora J.W."/>
            <person name="Yadav J.S."/>
            <person name="Aerts A."/>
            <person name="Benoit I."/>
            <person name="Boyd A."/>
            <person name="Carlson A."/>
            <person name="Copeland A."/>
            <person name="Coutinho P.M."/>
            <person name="de Vries R.P."/>
            <person name="Ferreira P."/>
            <person name="Findley K."/>
            <person name="Foster B."/>
            <person name="Gaskell J."/>
            <person name="Glotzer D."/>
            <person name="Gorecki P."/>
            <person name="Heitman J."/>
            <person name="Hesse C."/>
            <person name="Hori C."/>
            <person name="Igarashi K."/>
            <person name="Jurgens J.A."/>
            <person name="Kallen N."/>
            <person name="Kersten P."/>
            <person name="Kohler A."/>
            <person name="Kuees U."/>
            <person name="Kumar T.K.A."/>
            <person name="Kuo A."/>
            <person name="LaButti K."/>
            <person name="Larrondo L.F."/>
            <person name="Lindquist E."/>
            <person name="Ling A."/>
            <person name="Lombard V."/>
            <person name="Lucas S."/>
            <person name="Lundell T."/>
            <person name="Martin R."/>
            <person name="McLaughlin D.J."/>
            <person name="Morgenstern I."/>
            <person name="Morin E."/>
            <person name="Murat C."/>
            <person name="Nagy L.G."/>
            <person name="Nolan M."/>
            <person name="Ohm R.A."/>
            <person name="Patyshakuliyeva A."/>
            <person name="Rokas A."/>
            <person name="Ruiz-Duenas F.J."/>
            <person name="Sabat G."/>
            <person name="Salamov A."/>
            <person name="Samejima M."/>
            <person name="Schmutz J."/>
            <person name="Slot J.C."/>
            <person name="St John F."/>
            <person name="Stenlid J."/>
            <person name="Sun H."/>
            <person name="Sun S."/>
            <person name="Syed K."/>
            <person name="Tsang A."/>
            <person name="Wiebenga A."/>
            <person name="Young D."/>
            <person name="Pisabarro A."/>
            <person name="Eastwood D.C."/>
            <person name="Martin F."/>
            <person name="Cullen D."/>
            <person name="Grigoriev I.V."/>
            <person name="Hibbett D.S."/>
        </authorList>
    </citation>
    <scope>NUCLEOTIDE SEQUENCE [LARGE SCALE GENOMIC DNA]</scope>
    <source>
        <strain evidence="7 8">DJM-731 SS1</strain>
    </source>
</reference>
<feature type="transmembrane region" description="Helical" evidence="6">
    <location>
        <begin position="118"/>
        <end position="137"/>
    </location>
</feature>
<evidence type="ECO:0008006" key="9">
    <source>
        <dbReference type="Google" id="ProtNLM"/>
    </source>
</evidence>
<dbReference type="GO" id="GO:0005886">
    <property type="term" value="C:plasma membrane"/>
    <property type="evidence" value="ECO:0007669"/>
    <property type="project" value="TreeGrafter"/>
</dbReference>
<dbReference type="Proteomes" id="UP000030653">
    <property type="component" value="Unassembled WGS sequence"/>
</dbReference>
<dbReference type="SUPFAM" id="SSF103473">
    <property type="entry name" value="MFS general substrate transporter"/>
    <property type="match status" value="1"/>
</dbReference>
<dbReference type="GeneID" id="63689437"/>
<organism evidence="7 8">
    <name type="scientific">Dacryopinax primogenitus (strain DJM 731)</name>
    <name type="common">Brown rot fungus</name>
    <dbReference type="NCBI Taxonomy" id="1858805"/>
    <lineage>
        <taxon>Eukaryota</taxon>
        <taxon>Fungi</taxon>
        <taxon>Dikarya</taxon>
        <taxon>Basidiomycota</taxon>
        <taxon>Agaricomycotina</taxon>
        <taxon>Dacrymycetes</taxon>
        <taxon>Dacrymycetales</taxon>
        <taxon>Dacrymycetaceae</taxon>
        <taxon>Dacryopinax</taxon>
    </lineage>
</organism>
<evidence type="ECO:0000256" key="2">
    <source>
        <dbReference type="ARBA" id="ARBA00022448"/>
    </source>
</evidence>
<feature type="non-terminal residue" evidence="7">
    <location>
        <position position="1"/>
    </location>
</feature>
<comment type="subcellular location">
    <subcellularLocation>
        <location evidence="1">Membrane</location>
        <topology evidence="1">Multi-pass membrane protein</topology>
    </subcellularLocation>
</comment>
<dbReference type="OMA" id="MWIGAPI"/>
<evidence type="ECO:0000256" key="5">
    <source>
        <dbReference type="ARBA" id="ARBA00023136"/>
    </source>
</evidence>
<dbReference type="InterPro" id="IPR036259">
    <property type="entry name" value="MFS_trans_sf"/>
</dbReference>
<keyword evidence="5 6" id="KW-0472">Membrane</keyword>
<keyword evidence="2" id="KW-0813">Transport</keyword>
<evidence type="ECO:0000256" key="3">
    <source>
        <dbReference type="ARBA" id="ARBA00022692"/>
    </source>
</evidence>
<gene>
    <name evidence="7" type="ORF">DACRYDRAFT_33669</name>
</gene>
<sequence length="143" mass="15010">ISSFGTSSPQWIGYQVVAGVGIGLGLQIPISASQAMVDVKDVAPVTAMAFFFQTIGGAFFISAAQAIFANRLLAVLPSSAPSIDPALVLAIRASELRNVFPQEVLPGILRVYMDGLKAAFAFAIPLLGLAALLSIFVEWKSVK</sequence>
<proteinExistence type="predicted"/>
<dbReference type="EMBL" id="JH795865">
    <property type="protein sequence ID" value="EJU00959.1"/>
    <property type="molecule type" value="Genomic_DNA"/>
</dbReference>
<keyword evidence="8" id="KW-1185">Reference proteome</keyword>
<dbReference type="PANTHER" id="PTHR23501">
    <property type="entry name" value="MAJOR FACILITATOR SUPERFAMILY"/>
    <property type="match status" value="1"/>
</dbReference>
<name>M5FX07_DACPD</name>
<protein>
    <recommendedName>
        <fullName evidence="9">Major facilitator superfamily (MFS) profile domain-containing protein</fullName>
    </recommendedName>
</protein>
<feature type="non-terminal residue" evidence="7">
    <location>
        <position position="143"/>
    </location>
</feature>
<evidence type="ECO:0000256" key="4">
    <source>
        <dbReference type="ARBA" id="ARBA00022989"/>
    </source>
</evidence>
<dbReference type="PANTHER" id="PTHR23501:SF177">
    <property type="entry name" value="MAJOR FACILITATOR SUPERFAMILY (MFS) PROFILE DOMAIN-CONTAINING PROTEIN-RELATED"/>
    <property type="match status" value="1"/>
</dbReference>
<feature type="transmembrane region" description="Helical" evidence="6">
    <location>
        <begin position="42"/>
        <end position="68"/>
    </location>
</feature>
<evidence type="ECO:0000313" key="7">
    <source>
        <dbReference type="EMBL" id="EJU00959.1"/>
    </source>
</evidence>
<accession>M5FX07</accession>
<dbReference type="OrthoDB" id="10021397at2759"/>
<dbReference type="AlphaFoldDB" id="M5FX07"/>
<evidence type="ECO:0000256" key="6">
    <source>
        <dbReference type="SAM" id="Phobius"/>
    </source>
</evidence>
<dbReference type="RefSeq" id="XP_040627856.1">
    <property type="nucleotide sequence ID" value="XM_040774375.1"/>
</dbReference>
<keyword evidence="3 6" id="KW-0812">Transmembrane</keyword>